<feature type="compositionally biased region" description="Low complexity" evidence="4">
    <location>
        <begin position="121"/>
        <end position="140"/>
    </location>
</feature>
<feature type="compositionally biased region" description="Basic and acidic residues" evidence="4">
    <location>
        <begin position="388"/>
        <end position="402"/>
    </location>
</feature>
<accession>A0A7L2REI1</accession>
<organism evidence="7 8">
    <name type="scientific">Neodrepanis coruscans</name>
    <name type="common">wattled asity</name>
    <dbReference type="NCBI Taxonomy" id="254563"/>
    <lineage>
        <taxon>Eukaryota</taxon>
        <taxon>Metazoa</taxon>
        <taxon>Chordata</taxon>
        <taxon>Craniata</taxon>
        <taxon>Vertebrata</taxon>
        <taxon>Euteleostomi</taxon>
        <taxon>Archelosauria</taxon>
        <taxon>Archosauria</taxon>
        <taxon>Dinosauria</taxon>
        <taxon>Saurischia</taxon>
        <taxon>Theropoda</taxon>
        <taxon>Coelurosauria</taxon>
        <taxon>Aves</taxon>
        <taxon>Neognathae</taxon>
        <taxon>Neoaves</taxon>
        <taxon>Telluraves</taxon>
        <taxon>Australaves</taxon>
        <taxon>Passeriformes</taxon>
        <taxon>Philepittidae</taxon>
        <taxon>Neodrepanis</taxon>
    </lineage>
</organism>
<gene>
    <name evidence="7" type="ORF">NEOCOR_R09933</name>
</gene>
<feature type="domain" description="Centrosomal protein C10orf90 N-terminal" evidence="6">
    <location>
        <begin position="15"/>
        <end position="496"/>
    </location>
</feature>
<feature type="region of interest" description="Disordered" evidence="4">
    <location>
        <begin position="331"/>
        <end position="352"/>
    </location>
</feature>
<evidence type="ECO:0000313" key="8">
    <source>
        <dbReference type="Proteomes" id="UP000560066"/>
    </source>
</evidence>
<keyword evidence="3" id="KW-0206">Cytoskeleton</keyword>
<evidence type="ECO:0000259" key="5">
    <source>
        <dbReference type="Pfam" id="PF15309"/>
    </source>
</evidence>
<dbReference type="GO" id="GO:0005813">
    <property type="term" value="C:centrosome"/>
    <property type="evidence" value="ECO:0007669"/>
    <property type="project" value="UniProtKB-SubCell"/>
</dbReference>
<dbReference type="GO" id="GO:0046599">
    <property type="term" value="P:regulation of centriole replication"/>
    <property type="evidence" value="ECO:0007669"/>
    <property type="project" value="TreeGrafter"/>
</dbReference>
<evidence type="ECO:0000256" key="2">
    <source>
        <dbReference type="ARBA" id="ARBA00022490"/>
    </source>
</evidence>
<evidence type="ECO:0000259" key="6">
    <source>
        <dbReference type="Pfam" id="PF17730"/>
    </source>
</evidence>
<evidence type="ECO:0000256" key="1">
    <source>
        <dbReference type="ARBA" id="ARBA00004300"/>
    </source>
</evidence>
<proteinExistence type="predicted"/>
<dbReference type="Pfam" id="PF17730">
    <property type="entry name" value="Centro_C10orf90"/>
    <property type="match status" value="1"/>
</dbReference>
<keyword evidence="8" id="KW-1185">Reference proteome</keyword>
<evidence type="ECO:0000313" key="7">
    <source>
        <dbReference type="EMBL" id="NXS07318.1"/>
    </source>
</evidence>
<dbReference type="GO" id="GO:0005814">
    <property type="term" value="C:centriole"/>
    <property type="evidence" value="ECO:0007669"/>
    <property type="project" value="TreeGrafter"/>
</dbReference>
<reference evidence="7 8" key="1">
    <citation type="submission" date="2019-09" db="EMBL/GenBank/DDBJ databases">
        <title>Bird 10,000 Genomes (B10K) Project - Family phase.</title>
        <authorList>
            <person name="Zhang G."/>
        </authorList>
    </citation>
    <scope>NUCLEOTIDE SEQUENCE [LARGE SCALE GENOMIC DNA]</scope>
    <source>
        <strain evidence="7">B10K-DU-002-79</strain>
    </source>
</reference>
<feature type="region of interest" description="Disordered" evidence="4">
    <location>
        <begin position="534"/>
        <end position="574"/>
    </location>
</feature>
<feature type="domain" description="ALMS motif" evidence="5">
    <location>
        <begin position="504"/>
        <end position="571"/>
    </location>
</feature>
<dbReference type="PANTHER" id="PTHR21553">
    <property type="entry name" value="ALMS1-RELATED"/>
    <property type="match status" value="1"/>
</dbReference>
<dbReference type="InterPro" id="IPR041179">
    <property type="entry name" value="C10orf90_N"/>
</dbReference>
<feature type="non-terminal residue" evidence="7">
    <location>
        <position position="1"/>
    </location>
</feature>
<feature type="compositionally biased region" description="Polar residues" evidence="4">
    <location>
        <begin position="336"/>
        <end position="351"/>
    </location>
</feature>
<dbReference type="GO" id="GO:0005829">
    <property type="term" value="C:cytosol"/>
    <property type="evidence" value="ECO:0007669"/>
    <property type="project" value="TreeGrafter"/>
</dbReference>
<dbReference type="GO" id="GO:0008017">
    <property type="term" value="F:microtubule binding"/>
    <property type="evidence" value="ECO:0007669"/>
    <property type="project" value="TreeGrafter"/>
</dbReference>
<feature type="region of interest" description="Disordered" evidence="4">
    <location>
        <begin position="76"/>
        <end position="95"/>
    </location>
</feature>
<dbReference type="OrthoDB" id="8899035at2759"/>
<dbReference type="EMBL" id="VYZS01019664">
    <property type="protein sequence ID" value="NXS07318.1"/>
    <property type="molecule type" value="Genomic_DNA"/>
</dbReference>
<keyword evidence="2" id="KW-0963">Cytoplasm</keyword>
<protein>
    <submittedName>
        <fullName evidence="7">CJ090 protein</fullName>
    </submittedName>
</protein>
<evidence type="ECO:0000256" key="4">
    <source>
        <dbReference type="SAM" id="MobiDB-lite"/>
    </source>
</evidence>
<sequence length="574" mass="62206">QESLSSQNTTLISPVIISQMIDESKCKGNQPALPRQSMIPQPSACHTNQPLAKCGSAKTNRTFLVLPRKLEIQASLGDTKPPSDSPVVEQEQCPKQHRGFASITVTSRRVAGGSGHPAPGPGAVQEPSIVSPTSSTVPASLCHWPPPASPAKTSETCPKSGEEPQKQLFDPGIKENSLGLQSSGGREKAAPSFLSCVHLQVSQQCPNAIYYLDKSLNVCIDQPRIKCQKMYRSTLSFNIKCSLSTLTADGVDGIANGEPMEETAPTKLPGANKTPLRSDLSADFREKQVINKEKTKEGCLGSKYPLPSVCVSGLPAFVDIPRGQNNVVATKKKDGQQSGSSHPVFSLQLPNPSDEAGTQMLLGGKERSCILPDAAFREAMAAATDGPKNSRDHSKGTSRSKEIQAQGVLQPKMPVPNNMCNIKVSSRILLEENVHRQNQLLKSDSEFCGSGDRTKELEAEDEWERARRATLSTAHLPGVICEKTNVLTQPETSSQLEKSPAAPRTLREALEIHNPQFICRSQERLKRLEHMVQLRKAQQTEPPPSNPGARKFSSTSTSSRKKHYTIPDPLSGEL</sequence>
<comment type="caution">
    <text evidence="7">The sequence shown here is derived from an EMBL/GenBank/DDBJ whole genome shotgun (WGS) entry which is preliminary data.</text>
</comment>
<name>A0A7L2REI1_9PASS</name>
<dbReference type="PANTHER" id="PTHR21553:SF24">
    <property type="entry name" value="(E2-INDEPENDENT) E3 UBIQUITIN-CONJUGATING ENZYME FATS"/>
    <property type="match status" value="1"/>
</dbReference>
<dbReference type="Proteomes" id="UP000560066">
    <property type="component" value="Unassembled WGS sequence"/>
</dbReference>
<comment type="subcellular location">
    <subcellularLocation>
        <location evidence="1">Cytoplasm</location>
        <location evidence="1">Cytoskeleton</location>
        <location evidence="1">Microtubule organizing center</location>
        <location evidence="1">Centrosome</location>
    </subcellularLocation>
</comment>
<dbReference type="Pfam" id="PF15309">
    <property type="entry name" value="ALMS_motif"/>
    <property type="match status" value="1"/>
</dbReference>
<feature type="non-terminal residue" evidence="7">
    <location>
        <position position="574"/>
    </location>
</feature>
<evidence type="ECO:0000256" key="3">
    <source>
        <dbReference type="ARBA" id="ARBA00023212"/>
    </source>
</evidence>
<feature type="region of interest" description="Disordered" evidence="4">
    <location>
        <begin position="383"/>
        <end position="417"/>
    </location>
</feature>
<feature type="region of interest" description="Disordered" evidence="4">
    <location>
        <begin position="109"/>
        <end position="172"/>
    </location>
</feature>
<dbReference type="InterPro" id="IPR029299">
    <property type="entry name" value="ALMS_motif"/>
</dbReference>
<dbReference type="AlphaFoldDB" id="A0A7L2REI1"/>